<dbReference type="AlphaFoldDB" id="A0A1F5E864"/>
<evidence type="ECO:0000313" key="1">
    <source>
        <dbReference type="EMBL" id="OGD63531.1"/>
    </source>
</evidence>
<reference evidence="1 2" key="1">
    <citation type="journal article" date="2016" name="Nat. Commun.">
        <title>Thousands of microbial genomes shed light on interconnected biogeochemical processes in an aquifer system.</title>
        <authorList>
            <person name="Anantharaman K."/>
            <person name="Brown C.T."/>
            <person name="Hug L.A."/>
            <person name="Sharon I."/>
            <person name="Castelle C.J."/>
            <person name="Probst A.J."/>
            <person name="Thomas B.C."/>
            <person name="Singh A."/>
            <person name="Wilkins M.J."/>
            <person name="Karaoz U."/>
            <person name="Brodie E.L."/>
            <person name="Williams K.H."/>
            <person name="Hubbard S.S."/>
            <person name="Banfield J.F."/>
        </authorList>
    </citation>
    <scope>NUCLEOTIDE SEQUENCE [LARGE SCALE GENOMIC DNA]</scope>
</reference>
<name>A0A1F5E864_9BACT</name>
<sequence length="214" mass="24863">MGRAEEALDLGMKEVAFFPTTIERAERGKIYEMLEGKITFPHVHLRHDMDALELDYLINAFKTKLFNIHPIYATEFLRFGAKYTKQMYVENYGILTEDFLDILSKFDGLCLDTSHFEDEWYGQSRADNRVLADNIDKIKIGCCHIGPVIWDISLGVNRKYRSAHRFSTLSEFDYLSKFIDLLPPIVSIEVENTISEQLQARDYVDKMISACENR</sequence>
<organism evidence="1 2">
    <name type="scientific">Candidatus Berkelbacteria bacterium RIFOXYA2_FULL_43_10</name>
    <dbReference type="NCBI Taxonomy" id="1797472"/>
    <lineage>
        <taxon>Bacteria</taxon>
        <taxon>Candidatus Berkelbacteria</taxon>
    </lineage>
</organism>
<gene>
    <name evidence="1" type="ORF">A2215_02320</name>
</gene>
<accession>A0A1F5E864</accession>
<dbReference type="STRING" id="1797472.A2215_02320"/>
<comment type="caution">
    <text evidence="1">The sequence shown here is derived from an EMBL/GenBank/DDBJ whole genome shotgun (WGS) entry which is preliminary data.</text>
</comment>
<protein>
    <recommendedName>
        <fullName evidence="3">Xylose isomerase-like TIM barrel domain-containing protein</fullName>
    </recommendedName>
</protein>
<dbReference type="Proteomes" id="UP000178583">
    <property type="component" value="Unassembled WGS sequence"/>
</dbReference>
<dbReference type="EMBL" id="MEZY01000034">
    <property type="protein sequence ID" value="OGD63531.1"/>
    <property type="molecule type" value="Genomic_DNA"/>
</dbReference>
<evidence type="ECO:0000313" key="2">
    <source>
        <dbReference type="Proteomes" id="UP000178583"/>
    </source>
</evidence>
<proteinExistence type="predicted"/>
<evidence type="ECO:0008006" key="3">
    <source>
        <dbReference type="Google" id="ProtNLM"/>
    </source>
</evidence>